<gene>
    <name evidence="1" type="ORF">SAMN04488132_103345</name>
</gene>
<dbReference type="Proteomes" id="UP000190888">
    <property type="component" value="Unassembled WGS sequence"/>
</dbReference>
<reference evidence="1 2" key="1">
    <citation type="submission" date="2017-02" db="EMBL/GenBank/DDBJ databases">
        <authorList>
            <person name="Peterson S.W."/>
        </authorList>
    </citation>
    <scope>NUCLEOTIDE SEQUENCE [LARGE SCALE GENOMIC DNA]</scope>
    <source>
        <strain evidence="1 2">DSM 22335</strain>
    </source>
</reference>
<protein>
    <submittedName>
        <fullName evidence="1">Uncharacterized protein</fullName>
    </submittedName>
</protein>
<evidence type="ECO:0000313" key="1">
    <source>
        <dbReference type="EMBL" id="SJZ65281.1"/>
    </source>
</evidence>
<keyword evidence="2" id="KW-1185">Reference proteome</keyword>
<dbReference type="EMBL" id="FUWH01000003">
    <property type="protein sequence ID" value="SJZ65281.1"/>
    <property type="molecule type" value="Genomic_DNA"/>
</dbReference>
<name>A0A1T4MEH1_9BACT</name>
<organism evidence="1 2">
    <name type="scientific">Sediminibacterium ginsengisoli</name>
    <dbReference type="NCBI Taxonomy" id="413434"/>
    <lineage>
        <taxon>Bacteria</taxon>
        <taxon>Pseudomonadati</taxon>
        <taxon>Bacteroidota</taxon>
        <taxon>Chitinophagia</taxon>
        <taxon>Chitinophagales</taxon>
        <taxon>Chitinophagaceae</taxon>
        <taxon>Sediminibacterium</taxon>
    </lineage>
</organism>
<accession>A0A1T4MEH1</accession>
<dbReference type="AlphaFoldDB" id="A0A1T4MEH1"/>
<proteinExistence type="predicted"/>
<sequence length="30" mass="3806">MIKQPEQKPYSSNVEQYRENDKLFSYRTYY</sequence>
<evidence type="ECO:0000313" key="2">
    <source>
        <dbReference type="Proteomes" id="UP000190888"/>
    </source>
</evidence>